<feature type="region of interest" description="Disordered" evidence="1">
    <location>
        <begin position="31"/>
        <end position="51"/>
    </location>
</feature>
<name>A0A1J5QSV2_9ZZZZ</name>
<gene>
    <name evidence="2" type="ORF">GALL_352550</name>
</gene>
<feature type="compositionally biased region" description="Basic and acidic residues" evidence="1">
    <location>
        <begin position="37"/>
        <end position="51"/>
    </location>
</feature>
<feature type="region of interest" description="Disordered" evidence="1">
    <location>
        <begin position="714"/>
        <end position="760"/>
    </location>
</feature>
<accession>A0A1J5QSV2</accession>
<sequence length="832" mass="91434">MLVVRAVRTPELDRLTTDAASGDRLDVEDQCDTTVTEQRRAGVDPERLDPGRDRLDHDLLGVQHPVDQQPEPLLVGLQDRDHAAARVARTQGGDLVGRHPEHLAEGDQREQLTAQAVDRSTPDVLDRRRRLLGVESDELEQVDLRHGEQLAEVLDRERRHDRERQRDPQPPGGAASDLRLDVDRPADGLDLRAHDVHADAAARHLRHGLRGREPRQEQQVEDLRRGHLRDLVRGPQPALDRLRRDVTGVDPTTVVGDLDEHLATGVVRTQRQGSLGRLVRGQTLLGGLDAVIDRVAHQVRQRVLDRLEEAAVELGVTADELEVHLPTALRGKVADDPGHLVPHVVDRLHASLHDPLLQLGGDQAQTLRGAQEVDVRGVLREPADLVTRQHELADLTHQPLEQLDVDPDRRLDGAAGHALILRGGVATPGCHDRSGARRCRPRVRRVRHRLRLRQDDVVSQGRGPGPRDGRDVVGTELHRGDRFHADRRPRVVVVHDGLRAQGRVRCGHLDRALDSRDRRARGGDPDALHDRPRPRGLEGGCLRRGGRLGCDGGLGRGGRLLDGRLGIGRAGLLHEADLVDHAVDGDVALGAVPVDAREDLPHRVDEPQQHVRHRTVHGPTAVAQLDEQVLARVGDLLEAAEREEPAGALDRVDRAEHAAQQLPRTRGSFERDKISVQLVEVLVALDQELADDVVQIFHSSLLFPCPVHGSCRAMHGRHPPSDRQGGAGSEEDGESGPQREVGGRGPVSGRLGERSWRRASTAPSSAVVASTFAAVTASMTSARFTLISRGASIPMRTPSLRTSMTVMTMSSPIRRRSPTRRLSTSMGRDYPL</sequence>
<feature type="region of interest" description="Disordered" evidence="1">
    <location>
        <begin position="456"/>
        <end position="477"/>
    </location>
</feature>
<feature type="region of interest" description="Disordered" evidence="1">
    <location>
        <begin position="151"/>
        <end position="180"/>
    </location>
</feature>
<organism evidence="2">
    <name type="scientific">mine drainage metagenome</name>
    <dbReference type="NCBI Taxonomy" id="410659"/>
    <lineage>
        <taxon>unclassified sequences</taxon>
        <taxon>metagenomes</taxon>
        <taxon>ecological metagenomes</taxon>
    </lineage>
</organism>
<feature type="compositionally biased region" description="Basic and acidic residues" evidence="1">
    <location>
        <begin position="151"/>
        <end position="167"/>
    </location>
</feature>
<protein>
    <submittedName>
        <fullName evidence="2">Uncharacterized protein</fullName>
    </submittedName>
</protein>
<feature type="region of interest" description="Disordered" evidence="1">
    <location>
        <begin position="809"/>
        <end position="832"/>
    </location>
</feature>
<feature type="compositionally biased region" description="Basic and acidic residues" evidence="1">
    <location>
        <begin position="465"/>
        <end position="477"/>
    </location>
</feature>
<comment type="caution">
    <text evidence="2">The sequence shown here is derived from an EMBL/GenBank/DDBJ whole genome shotgun (WGS) entry which is preliminary data.</text>
</comment>
<dbReference type="AlphaFoldDB" id="A0A1J5QSV2"/>
<feature type="region of interest" description="Disordered" evidence="1">
    <location>
        <begin position="516"/>
        <end position="538"/>
    </location>
</feature>
<feature type="compositionally biased region" description="Basic and acidic residues" evidence="1">
    <location>
        <begin position="516"/>
        <end position="536"/>
    </location>
</feature>
<evidence type="ECO:0000256" key="1">
    <source>
        <dbReference type="SAM" id="MobiDB-lite"/>
    </source>
</evidence>
<proteinExistence type="predicted"/>
<reference evidence="2" key="1">
    <citation type="submission" date="2016-10" db="EMBL/GenBank/DDBJ databases">
        <title>Sequence of Gallionella enrichment culture.</title>
        <authorList>
            <person name="Poehlein A."/>
            <person name="Muehling M."/>
            <person name="Daniel R."/>
        </authorList>
    </citation>
    <scope>NUCLEOTIDE SEQUENCE</scope>
</reference>
<dbReference type="EMBL" id="MLJW01000750">
    <property type="protein sequence ID" value="OIQ82959.1"/>
    <property type="molecule type" value="Genomic_DNA"/>
</dbReference>
<evidence type="ECO:0000313" key="2">
    <source>
        <dbReference type="EMBL" id="OIQ82959.1"/>
    </source>
</evidence>